<evidence type="ECO:0000256" key="10">
    <source>
        <dbReference type="ARBA" id="ARBA00023136"/>
    </source>
</evidence>
<keyword evidence="16" id="KW-1185">Reference proteome</keyword>
<evidence type="ECO:0000256" key="3">
    <source>
        <dbReference type="ARBA" id="ARBA00011748"/>
    </source>
</evidence>
<feature type="domain" description="Glycosyltransferase 2-like" evidence="14">
    <location>
        <begin position="264"/>
        <end position="382"/>
    </location>
</feature>
<comment type="subunit">
    <text evidence="3">Homodimer; disulfide-linked.</text>
</comment>
<evidence type="ECO:0000313" key="16">
    <source>
        <dbReference type="Proteomes" id="UP000694564"/>
    </source>
</evidence>
<keyword evidence="11" id="KW-1015">Disulfide bond</keyword>
<keyword evidence="8" id="KW-1133">Transmembrane helix</keyword>
<dbReference type="Pfam" id="PF00535">
    <property type="entry name" value="Glycos_transf_2"/>
    <property type="match status" value="1"/>
</dbReference>
<dbReference type="GO" id="GO:0060173">
    <property type="term" value="P:limb development"/>
    <property type="evidence" value="ECO:0007669"/>
    <property type="project" value="Ensembl"/>
</dbReference>
<feature type="signal peptide" evidence="13">
    <location>
        <begin position="1"/>
        <end position="25"/>
    </location>
</feature>
<evidence type="ECO:0000256" key="1">
    <source>
        <dbReference type="ARBA" id="ARBA00004323"/>
    </source>
</evidence>
<comment type="subcellular location">
    <subcellularLocation>
        <location evidence="1">Golgi apparatus membrane</location>
        <topology evidence="1">Single-pass type II membrane protein</topology>
    </subcellularLocation>
</comment>
<keyword evidence="13" id="KW-0732">Signal</keyword>
<evidence type="ECO:0000256" key="4">
    <source>
        <dbReference type="ARBA" id="ARBA00022676"/>
    </source>
</evidence>
<evidence type="ECO:0000256" key="5">
    <source>
        <dbReference type="ARBA" id="ARBA00022679"/>
    </source>
</evidence>
<dbReference type="GO" id="GO:0007033">
    <property type="term" value="P:vacuole organization"/>
    <property type="evidence" value="ECO:0007669"/>
    <property type="project" value="Ensembl"/>
</dbReference>
<dbReference type="OrthoDB" id="2139606at2759"/>
<dbReference type="GO" id="GO:0000139">
    <property type="term" value="C:Golgi membrane"/>
    <property type="evidence" value="ECO:0007669"/>
    <property type="project" value="UniProtKB-SubCell"/>
</dbReference>
<dbReference type="GO" id="GO:0019915">
    <property type="term" value="P:lipid storage"/>
    <property type="evidence" value="ECO:0007669"/>
    <property type="project" value="Ensembl"/>
</dbReference>
<dbReference type="InterPro" id="IPR029044">
    <property type="entry name" value="Nucleotide-diphossugar_trans"/>
</dbReference>
<dbReference type="PROSITE" id="PS51257">
    <property type="entry name" value="PROKAR_LIPOPROTEIN"/>
    <property type="match status" value="1"/>
</dbReference>
<dbReference type="Ensembl" id="ENSSVLT00005020799.1">
    <property type="protein sequence ID" value="ENSSVLP00005018684.1"/>
    <property type="gene ID" value="ENSSVLG00005014897.1"/>
</dbReference>
<evidence type="ECO:0000256" key="2">
    <source>
        <dbReference type="ARBA" id="ARBA00006739"/>
    </source>
</evidence>
<protein>
    <submittedName>
        <fullName evidence="15">Beta-1,4-N-acetyl-galactosaminyltransferase 1</fullName>
    </submittedName>
</protein>
<dbReference type="GeneTree" id="ENSGT00390000006679"/>
<reference evidence="15" key="1">
    <citation type="submission" date="2025-08" db="UniProtKB">
        <authorList>
            <consortium name="Ensembl"/>
        </authorList>
    </citation>
    <scope>IDENTIFICATION</scope>
</reference>
<feature type="compositionally biased region" description="Basic and acidic residues" evidence="12">
    <location>
        <begin position="167"/>
        <end position="183"/>
    </location>
</feature>
<keyword evidence="6" id="KW-0812">Transmembrane</keyword>
<evidence type="ECO:0000256" key="12">
    <source>
        <dbReference type="SAM" id="MobiDB-lite"/>
    </source>
</evidence>
<dbReference type="GO" id="GO:0001574">
    <property type="term" value="P:ganglioside biosynthetic process"/>
    <property type="evidence" value="ECO:0007669"/>
    <property type="project" value="Ensembl"/>
</dbReference>
<dbReference type="GO" id="GO:0021675">
    <property type="term" value="P:nerve development"/>
    <property type="evidence" value="ECO:0007669"/>
    <property type="project" value="Ensembl"/>
</dbReference>
<dbReference type="SUPFAM" id="SSF53448">
    <property type="entry name" value="Nucleotide-diphospho-sugar transferases"/>
    <property type="match status" value="1"/>
</dbReference>
<dbReference type="Proteomes" id="UP000694564">
    <property type="component" value="Chromosome 5"/>
</dbReference>
<feature type="chain" id="PRO_5034232354" evidence="13">
    <location>
        <begin position="26"/>
        <end position="504"/>
    </location>
</feature>
<dbReference type="AlphaFoldDB" id="A0A8D2D3G0"/>
<reference evidence="15" key="2">
    <citation type="submission" date="2025-09" db="UniProtKB">
        <authorList>
            <consortium name="Ensembl"/>
        </authorList>
    </citation>
    <scope>IDENTIFICATION</scope>
</reference>
<keyword evidence="10" id="KW-0472">Membrane</keyword>
<evidence type="ECO:0000256" key="8">
    <source>
        <dbReference type="ARBA" id="ARBA00022989"/>
    </source>
</evidence>
<keyword evidence="9" id="KW-0333">Golgi apparatus</keyword>
<evidence type="ECO:0000313" key="15">
    <source>
        <dbReference type="Ensembl" id="ENSSVLP00005018684.1"/>
    </source>
</evidence>
<name>A0A8D2D3G0_SCIVU</name>
<dbReference type="Gene3D" id="3.90.550.10">
    <property type="entry name" value="Spore Coat Polysaccharide Biosynthesis Protein SpsA, Chain A"/>
    <property type="match status" value="1"/>
</dbReference>
<evidence type="ECO:0000256" key="11">
    <source>
        <dbReference type="ARBA" id="ARBA00023157"/>
    </source>
</evidence>
<dbReference type="CDD" id="cd00761">
    <property type="entry name" value="Glyco_tranf_GTA_type"/>
    <property type="match status" value="1"/>
</dbReference>
<sequence>MRLGRRALCALVLLLACASLGLLYASTREAPGLRTPLALWMPDLVSEPRYAHIPVRIKEQVVGLLAQNNCSCESSGGSFPLPFQRQVRAIDLTKAFDPEELRTASAEREKEFQAFLSRSQSPADQLLIAPANSPLQYPLQGVEVQPLRSILVPGLSLQAASGQEVYQVRENRTRRSGGHENAGRETGGQPDLTLASPGLDHLNRQLQLVTYSSRSYQTNNIRFSTKGHEAAFTIRIRHPPNPRLYPPGSLPQGAQYNISALVTIATKTFLRYDRLRALIASIRRFYPTVTVVIADDSDKPERVSGPHVEHYLMPFGKGWFAGRNLAVSQVTTKYVLWVDDDFVFTARTRLERLVDVLERTPLDLVGGAVREISGFATTYRQLLSVEQGAPGLGTASGRGVASITSLLASQARAPDKVREVGFDPRLSRVAHLEFFLDGLGSLRVGSCSDVGVDHASKLKLPWASRDAGAETYARFRYPGSLDESQVAKHRLLFFKHRLQCMTAE</sequence>
<dbReference type="GO" id="GO:0007283">
    <property type="term" value="P:spermatogenesis"/>
    <property type="evidence" value="ECO:0007669"/>
    <property type="project" value="Ensembl"/>
</dbReference>
<dbReference type="GO" id="GO:0003947">
    <property type="term" value="F:(N-acetylneuraminyl)-galactosylglucosylceramide N-acetylgalactosaminyltransferase activity"/>
    <property type="evidence" value="ECO:0007669"/>
    <property type="project" value="Ensembl"/>
</dbReference>
<evidence type="ECO:0000256" key="9">
    <source>
        <dbReference type="ARBA" id="ARBA00023034"/>
    </source>
</evidence>
<dbReference type="InterPro" id="IPR001173">
    <property type="entry name" value="Glyco_trans_2-like"/>
</dbReference>
<dbReference type="PIRSF" id="PIRSF000474">
    <property type="entry name" value="GM2_GD2_synthase"/>
    <property type="match status" value="1"/>
</dbReference>
<organism evidence="15 16">
    <name type="scientific">Sciurus vulgaris</name>
    <name type="common">Eurasian red squirrel</name>
    <dbReference type="NCBI Taxonomy" id="55149"/>
    <lineage>
        <taxon>Eukaryota</taxon>
        <taxon>Metazoa</taxon>
        <taxon>Chordata</taxon>
        <taxon>Craniata</taxon>
        <taxon>Vertebrata</taxon>
        <taxon>Euteleostomi</taxon>
        <taxon>Mammalia</taxon>
        <taxon>Eutheria</taxon>
        <taxon>Euarchontoglires</taxon>
        <taxon>Glires</taxon>
        <taxon>Rodentia</taxon>
        <taxon>Sciuromorpha</taxon>
        <taxon>Sciuridae</taxon>
        <taxon>Sciurinae</taxon>
        <taxon>Sciurini</taxon>
        <taxon>Sciurus</taxon>
    </lineage>
</organism>
<dbReference type="GO" id="GO:0061744">
    <property type="term" value="P:motor behavior"/>
    <property type="evidence" value="ECO:0007669"/>
    <property type="project" value="Ensembl"/>
</dbReference>
<dbReference type="InterPro" id="IPR011143">
    <property type="entry name" value="GM2_synthase"/>
</dbReference>
<dbReference type="GO" id="GO:0008340">
    <property type="term" value="P:determination of adult lifespan"/>
    <property type="evidence" value="ECO:0007669"/>
    <property type="project" value="Ensembl"/>
</dbReference>
<evidence type="ECO:0000256" key="6">
    <source>
        <dbReference type="ARBA" id="ARBA00022692"/>
    </source>
</evidence>
<dbReference type="PANTHER" id="PTHR15046:SF1">
    <property type="entry name" value="BETA-1,4 N-ACETYLGALACTOSAMINYLTRANSFERASE 1"/>
    <property type="match status" value="1"/>
</dbReference>
<dbReference type="PANTHER" id="PTHR15046">
    <property type="entry name" value="GLYCO_TRANS_2-LIKE DOMAIN-CONTAINING PROTEIN"/>
    <property type="match status" value="1"/>
</dbReference>
<gene>
    <name evidence="15" type="primary">B4GALNT1</name>
</gene>
<evidence type="ECO:0000259" key="14">
    <source>
        <dbReference type="Pfam" id="PF00535"/>
    </source>
</evidence>
<feature type="region of interest" description="Disordered" evidence="12">
    <location>
        <begin position="166"/>
        <end position="197"/>
    </location>
</feature>
<evidence type="ECO:0000256" key="13">
    <source>
        <dbReference type="SAM" id="SignalP"/>
    </source>
</evidence>
<keyword evidence="4" id="KW-0328">Glycosyltransferase</keyword>
<proteinExistence type="inferred from homology"/>
<keyword evidence="5" id="KW-0808">Transferase</keyword>
<comment type="similarity">
    <text evidence="2">Belongs to the glycosyltransferase 2 family.</text>
</comment>
<keyword evidence="7" id="KW-0735">Signal-anchor</keyword>
<evidence type="ECO:0000256" key="7">
    <source>
        <dbReference type="ARBA" id="ARBA00022968"/>
    </source>
</evidence>
<accession>A0A8D2D3G0</accession>